<accession>A0A9W6NL89</accession>
<evidence type="ECO:0000313" key="10">
    <source>
        <dbReference type="Proteomes" id="UP001143480"/>
    </source>
</evidence>
<dbReference type="InterPro" id="IPR050250">
    <property type="entry name" value="Macrolide_Exporter_MacB"/>
</dbReference>
<evidence type="ECO:0000256" key="2">
    <source>
        <dbReference type="ARBA" id="ARBA00022475"/>
    </source>
</evidence>
<keyword evidence="4 7" id="KW-1133">Transmembrane helix</keyword>
<dbReference type="InterPro" id="IPR003838">
    <property type="entry name" value="ABC3_permease_C"/>
</dbReference>
<feature type="transmembrane region" description="Helical" evidence="7">
    <location>
        <begin position="659"/>
        <end position="683"/>
    </location>
</feature>
<evidence type="ECO:0000256" key="3">
    <source>
        <dbReference type="ARBA" id="ARBA00022692"/>
    </source>
</evidence>
<dbReference type="GO" id="GO:0005886">
    <property type="term" value="C:plasma membrane"/>
    <property type="evidence" value="ECO:0007669"/>
    <property type="project" value="UniProtKB-SubCell"/>
</dbReference>
<proteinExistence type="inferred from homology"/>
<keyword evidence="10" id="KW-1185">Reference proteome</keyword>
<evidence type="ECO:0000256" key="6">
    <source>
        <dbReference type="ARBA" id="ARBA00038076"/>
    </source>
</evidence>
<dbReference type="Pfam" id="PF02687">
    <property type="entry name" value="FtsX"/>
    <property type="match status" value="2"/>
</dbReference>
<evidence type="ECO:0000259" key="8">
    <source>
        <dbReference type="Pfam" id="PF02687"/>
    </source>
</evidence>
<name>A0A9W6NL89_9ACTN</name>
<feature type="transmembrane region" description="Helical" evidence="7">
    <location>
        <begin position="255"/>
        <end position="285"/>
    </location>
</feature>
<keyword evidence="3 7" id="KW-0812">Transmembrane</keyword>
<reference evidence="9" key="2">
    <citation type="submission" date="2023-01" db="EMBL/GenBank/DDBJ databases">
        <authorList>
            <person name="Sun Q."/>
            <person name="Evtushenko L."/>
        </authorList>
    </citation>
    <scope>NUCLEOTIDE SEQUENCE</scope>
    <source>
        <strain evidence="9">VKM Ac-1321</strain>
    </source>
</reference>
<comment type="similarity">
    <text evidence="6">Belongs to the ABC-4 integral membrane protein family.</text>
</comment>
<organism evidence="9 10">
    <name type="scientific">Dactylosporangium matsuzakiense</name>
    <dbReference type="NCBI Taxonomy" id="53360"/>
    <lineage>
        <taxon>Bacteria</taxon>
        <taxon>Bacillati</taxon>
        <taxon>Actinomycetota</taxon>
        <taxon>Actinomycetes</taxon>
        <taxon>Micromonosporales</taxon>
        <taxon>Micromonosporaceae</taxon>
        <taxon>Dactylosporangium</taxon>
    </lineage>
</organism>
<dbReference type="GO" id="GO:0022857">
    <property type="term" value="F:transmembrane transporter activity"/>
    <property type="evidence" value="ECO:0007669"/>
    <property type="project" value="TreeGrafter"/>
</dbReference>
<keyword evidence="2" id="KW-1003">Cell membrane</keyword>
<evidence type="ECO:0000313" key="9">
    <source>
        <dbReference type="EMBL" id="GLL00896.1"/>
    </source>
</evidence>
<feature type="transmembrane region" description="Helical" evidence="7">
    <location>
        <begin position="306"/>
        <end position="327"/>
    </location>
</feature>
<dbReference type="EMBL" id="BSFP01000011">
    <property type="protein sequence ID" value="GLL00896.1"/>
    <property type="molecule type" value="Genomic_DNA"/>
</dbReference>
<evidence type="ECO:0000256" key="5">
    <source>
        <dbReference type="ARBA" id="ARBA00023136"/>
    </source>
</evidence>
<comment type="subcellular location">
    <subcellularLocation>
        <location evidence="1">Cell membrane</location>
        <topology evidence="1">Multi-pass membrane protein</topology>
    </subcellularLocation>
</comment>
<feature type="transmembrane region" description="Helical" evidence="7">
    <location>
        <begin position="761"/>
        <end position="781"/>
    </location>
</feature>
<reference evidence="9" key="1">
    <citation type="journal article" date="2014" name="Int. J. Syst. Evol. Microbiol.">
        <title>Complete genome sequence of Corynebacterium casei LMG S-19264T (=DSM 44701T), isolated from a smear-ripened cheese.</title>
        <authorList>
            <consortium name="US DOE Joint Genome Institute (JGI-PGF)"/>
            <person name="Walter F."/>
            <person name="Albersmeier A."/>
            <person name="Kalinowski J."/>
            <person name="Ruckert C."/>
        </authorList>
    </citation>
    <scope>NUCLEOTIDE SEQUENCE</scope>
    <source>
        <strain evidence="9">VKM Ac-1321</strain>
    </source>
</reference>
<feature type="transmembrane region" description="Helical" evidence="7">
    <location>
        <begin position="21"/>
        <end position="43"/>
    </location>
</feature>
<feature type="transmembrane region" description="Helical" evidence="7">
    <location>
        <begin position="427"/>
        <end position="448"/>
    </location>
</feature>
<dbReference type="PANTHER" id="PTHR30572:SF4">
    <property type="entry name" value="ABC TRANSPORTER PERMEASE YTRF"/>
    <property type="match status" value="1"/>
</dbReference>
<evidence type="ECO:0000256" key="1">
    <source>
        <dbReference type="ARBA" id="ARBA00004651"/>
    </source>
</evidence>
<feature type="transmembrane region" description="Helical" evidence="7">
    <location>
        <begin position="347"/>
        <end position="369"/>
    </location>
</feature>
<dbReference type="Proteomes" id="UP001143480">
    <property type="component" value="Unassembled WGS sequence"/>
</dbReference>
<dbReference type="PANTHER" id="PTHR30572">
    <property type="entry name" value="MEMBRANE COMPONENT OF TRANSPORTER-RELATED"/>
    <property type="match status" value="1"/>
</dbReference>
<feature type="transmembrane region" description="Helical" evidence="7">
    <location>
        <begin position="704"/>
        <end position="727"/>
    </location>
</feature>
<gene>
    <name evidence="9" type="ORF">GCM10017581_026370</name>
</gene>
<feature type="domain" description="ABC3 transporter permease C-terminal" evidence="8">
    <location>
        <begin position="662"/>
        <end position="777"/>
    </location>
</feature>
<sequence>MNAGLGRVVRSGVGRRRVQTVVMTLTTLLAVTASVLAVGLLVASNEPFAKAFARQHGAHLMVTFDPAKATADQLAATAHATGVTEASGPYAVVELEPVIVKTHDGGFPVHARLPAFTVAARPADATGLDRLELTAGRYATGPDEIVWSAGNGPFAVGDQIEYPDAPGQPTLTIVGLARSVTDSSMAWAPPATVTALTPKDKGRLQMLYRLSKAGTEADLTTGQQAIAATLPDGAVQSSASYLTAKTGSERVAGVFAPFVVAFGVIGLIMSVLIIGIVVGGAVGSATRRIGILKALGYSPGQVCRAYVMQALIPAAAGALAAVPLGNLAAVPILNDEGDAFGTGFVGLDWWVCVVVPVAALAAVAVTAFVPALRAGRLRTVDALAVGRTPSLGRGRAARTLLGRLPLPRAMSLGLANPFTRPGRSATIAAAVALGALGVTFGLGLALSIGEVQAAMNKRTAGDVEVGVMNAAGPPPPPGMPARPAVDQAAIEAAIKAEPGTGRYFAQTFGDATVTGLTGTTELVLFDGDSSWASYDVIEGRWIGAAGEAVVPTAFLRASGAHIGDTLTLASGGRSASVTIVGEVLDLSGDGRRVIADAGPFTGWTFDGPRGGTRYQIELAAGTDLQQYTASLEQKLEPVGGHADINAAEISQTVVAIDSLAGLLALMLVAVAGLGVLNTVVLDTRERVHELGVFKALGMAPRQTVAMVLTSVGGLGLVAGLVGVPAGIALHDWVLPAMANAADTRFPAHIIDVYSPGLLVPLLFGGLLIAVGGALMPAGWAARTSTARALRTE</sequence>
<protein>
    <recommendedName>
        <fullName evidence="8">ABC3 transporter permease C-terminal domain-containing protein</fullName>
    </recommendedName>
</protein>
<evidence type="ECO:0000256" key="4">
    <source>
        <dbReference type="ARBA" id="ARBA00022989"/>
    </source>
</evidence>
<feature type="domain" description="ABC3 transporter permease C-terminal" evidence="8">
    <location>
        <begin position="261"/>
        <end position="376"/>
    </location>
</feature>
<comment type="caution">
    <text evidence="9">The sequence shown here is derived from an EMBL/GenBank/DDBJ whole genome shotgun (WGS) entry which is preliminary data.</text>
</comment>
<dbReference type="AlphaFoldDB" id="A0A9W6NL89"/>
<dbReference type="RefSeq" id="WP_261965578.1">
    <property type="nucleotide sequence ID" value="NZ_BAAAXA010000001.1"/>
</dbReference>
<keyword evidence="5 7" id="KW-0472">Membrane</keyword>
<evidence type="ECO:0000256" key="7">
    <source>
        <dbReference type="SAM" id="Phobius"/>
    </source>
</evidence>